<dbReference type="SUPFAM" id="SSF46785">
    <property type="entry name" value="Winged helix' DNA-binding domain"/>
    <property type="match status" value="1"/>
</dbReference>
<dbReference type="InterPro" id="IPR036388">
    <property type="entry name" value="WH-like_DNA-bd_sf"/>
</dbReference>
<dbReference type="Gene3D" id="1.10.10.10">
    <property type="entry name" value="Winged helix-like DNA-binding domain superfamily/Winged helix DNA-binding domain"/>
    <property type="match status" value="1"/>
</dbReference>
<keyword evidence="4" id="KW-0804">Transcription</keyword>
<dbReference type="GO" id="GO:0045892">
    <property type="term" value="P:negative regulation of DNA-templated transcription"/>
    <property type="evidence" value="ECO:0007669"/>
    <property type="project" value="InterPro"/>
</dbReference>
<evidence type="ECO:0000313" key="5">
    <source>
        <dbReference type="EMBL" id="MBM7591389.1"/>
    </source>
</evidence>
<dbReference type="EMBL" id="JAFBEB010000011">
    <property type="protein sequence ID" value="MBM7591389.1"/>
    <property type="molecule type" value="Genomic_DNA"/>
</dbReference>
<evidence type="ECO:0000313" key="6">
    <source>
        <dbReference type="Proteomes" id="UP000717624"/>
    </source>
</evidence>
<keyword evidence="2" id="KW-0805">Transcription regulation</keyword>
<comment type="similarity">
    <text evidence="1">Belongs to the BlaI transcriptional regulatory family.</text>
</comment>
<accession>A0A938Y2X8</accession>
<evidence type="ECO:0000256" key="1">
    <source>
        <dbReference type="ARBA" id="ARBA00011046"/>
    </source>
</evidence>
<evidence type="ECO:0000256" key="2">
    <source>
        <dbReference type="ARBA" id="ARBA00023015"/>
    </source>
</evidence>
<evidence type="ECO:0000256" key="4">
    <source>
        <dbReference type="ARBA" id="ARBA00023163"/>
    </source>
</evidence>
<dbReference type="GO" id="GO:0003677">
    <property type="term" value="F:DNA binding"/>
    <property type="evidence" value="ECO:0007669"/>
    <property type="project" value="UniProtKB-KW"/>
</dbReference>
<dbReference type="AlphaFoldDB" id="A0A938Y2X8"/>
<evidence type="ECO:0000256" key="3">
    <source>
        <dbReference type="ARBA" id="ARBA00023125"/>
    </source>
</evidence>
<keyword evidence="6" id="KW-1185">Reference proteome</keyword>
<proteinExistence type="inferred from homology"/>
<dbReference type="PIRSF" id="PIRSF019455">
    <property type="entry name" value="CopR_AtkY"/>
    <property type="match status" value="1"/>
</dbReference>
<dbReference type="Proteomes" id="UP000717624">
    <property type="component" value="Unassembled WGS sequence"/>
</dbReference>
<comment type="caution">
    <text evidence="5">The sequence shown here is derived from an EMBL/GenBank/DDBJ whole genome shotgun (WGS) entry which is preliminary data.</text>
</comment>
<gene>
    <name evidence="5" type="ORF">JOD01_003028</name>
</gene>
<keyword evidence="3" id="KW-0238">DNA-binding</keyword>
<organism evidence="5 6">
    <name type="scientific">Brevibacillus fulvus</name>
    <dbReference type="NCBI Taxonomy" id="1125967"/>
    <lineage>
        <taxon>Bacteria</taxon>
        <taxon>Bacillati</taxon>
        <taxon>Bacillota</taxon>
        <taxon>Bacilli</taxon>
        <taxon>Bacillales</taxon>
        <taxon>Paenibacillaceae</taxon>
        <taxon>Brevibacillus</taxon>
    </lineage>
</organism>
<protein>
    <submittedName>
        <fullName evidence="5">Transcriptional regulator</fullName>
    </submittedName>
</protein>
<reference evidence="5" key="1">
    <citation type="submission" date="2021-01" db="EMBL/GenBank/DDBJ databases">
        <title>Genomic Encyclopedia of Type Strains, Phase IV (KMG-IV): sequencing the most valuable type-strain genomes for metagenomic binning, comparative biology and taxonomic classification.</title>
        <authorList>
            <person name="Goeker M."/>
        </authorList>
    </citation>
    <scope>NUCLEOTIDE SEQUENCE</scope>
    <source>
        <strain evidence="5">DSM 25523</strain>
    </source>
</reference>
<name>A0A938Y2X8_9BACL</name>
<dbReference type="RefSeq" id="WP_204519098.1">
    <property type="nucleotide sequence ID" value="NZ_BAABIN010000031.1"/>
</dbReference>
<dbReference type="InterPro" id="IPR036390">
    <property type="entry name" value="WH_DNA-bd_sf"/>
</dbReference>
<sequence length="138" mass="16281">MKIQKFKYNESGLNRFFGPLEAKVMEILWNQPGEMTIREVQQQLEAEKPINFNTVMTVMNRLVDKGCLRKRADGRVTMYRPVLTKQAFLEQQSRELTHDLLEEFGSLVVNHMLDALEEADEQLLEKLEKRIKELKKEQ</sequence>
<dbReference type="Pfam" id="PF03965">
    <property type="entry name" value="Penicillinase_R"/>
    <property type="match status" value="1"/>
</dbReference>
<dbReference type="InterPro" id="IPR005650">
    <property type="entry name" value="BlaI_family"/>
</dbReference>